<feature type="transmembrane region" description="Helical" evidence="1">
    <location>
        <begin position="15"/>
        <end position="37"/>
    </location>
</feature>
<gene>
    <name evidence="2" type="ORF">HNQ67_000563</name>
</gene>
<proteinExistence type="predicted"/>
<keyword evidence="1" id="KW-1133">Transmembrane helix</keyword>
<sequence>MLDNILFFVNRNARVAVAITIVAATVSAATVIGWMTAPI</sequence>
<evidence type="ECO:0000313" key="2">
    <source>
        <dbReference type="EMBL" id="MBB5291067.1"/>
    </source>
</evidence>
<evidence type="ECO:0000256" key="1">
    <source>
        <dbReference type="SAM" id="Phobius"/>
    </source>
</evidence>
<dbReference type="EMBL" id="JACHFZ010000001">
    <property type="protein sequence ID" value="MBB5291067.1"/>
    <property type="molecule type" value="Genomic_DNA"/>
</dbReference>
<accession>A0A7W8HW83</accession>
<comment type="caution">
    <text evidence="2">The sequence shown here is derived from an EMBL/GenBank/DDBJ whole genome shotgun (WGS) entry which is preliminary data.</text>
</comment>
<protein>
    <submittedName>
        <fullName evidence="2">Uncharacterized protein</fullName>
    </submittedName>
</protein>
<evidence type="ECO:0000313" key="3">
    <source>
        <dbReference type="Proteomes" id="UP000566663"/>
    </source>
</evidence>
<organism evidence="2 3">
    <name type="scientific">Brevundimonas basaltis</name>
    <dbReference type="NCBI Taxonomy" id="472166"/>
    <lineage>
        <taxon>Bacteria</taxon>
        <taxon>Pseudomonadati</taxon>
        <taxon>Pseudomonadota</taxon>
        <taxon>Alphaproteobacteria</taxon>
        <taxon>Caulobacterales</taxon>
        <taxon>Caulobacteraceae</taxon>
        <taxon>Brevundimonas</taxon>
    </lineage>
</organism>
<dbReference type="Proteomes" id="UP000566663">
    <property type="component" value="Unassembled WGS sequence"/>
</dbReference>
<dbReference type="AlphaFoldDB" id="A0A7W8HW83"/>
<reference evidence="2 3" key="1">
    <citation type="submission" date="2020-08" db="EMBL/GenBank/DDBJ databases">
        <title>Genomic Encyclopedia of Type Strains, Phase IV (KMG-IV): sequencing the most valuable type-strain genomes for metagenomic binning, comparative biology and taxonomic classification.</title>
        <authorList>
            <person name="Goeker M."/>
        </authorList>
    </citation>
    <scope>NUCLEOTIDE SEQUENCE [LARGE SCALE GENOMIC DNA]</scope>
    <source>
        <strain evidence="2 3">DSM 25335</strain>
    </source>
</reference>
<keyword evidence="1" id="KW-0472">Membrane</keyword>
<keyword evidence="3" id="KW-1185">Reference proteome</keyword>
<name>A0A7W8HW83_9CAUL</name>
<keyword evidence="1" id="KW-0812">Transmembrane</keyword>